<comment type="caution">
    <text evidence="4">The sequence shown here is derived from an EMBL/GenBank/DDBJ whole genome shotgun (WGS) entry which is preliminary data.</text>
</comment>
<dbReference type="SUPFAM" id="SSF47336">
    <property type="entry name" value="ACP-like"/>
    <property type="match status" value="1"/>
</dbReference>
<dbReference type="AlphaFoldDB" id="A0A934VVX3"/>
<dbReference type="Gene3D" id="1.10.1200.10">
    <property type="entry name" value="ACP-like"/>
    <property type="match status" value="1"/>
</dbReference>
<keyword evidence="1" id="KW-0596">Phosphopantetheine</keyword>
<accession>A0A934VVX3</accession>
<dbReference type="RefSeq" id="WP_200269138.1">
    <property type="nucleotide sequence ID" value="NZ_JAENIJ010000008.1"/>
</dbReference>
<dbReference type="InterPro" id="IPR009081">
    <property type="entry name" value="PP-bd_ACP"/>
</dbReference>
<dbReference type="EMBL" id="JAENIJ010000008">
    <property type="protein sequence ID" value="MBK1882218.1"/>
    <property type="molecule type" value="Genomic_DNA"/>
</dbReference>
<sequence>MMAPRSVFGMVNASEVLDWLSAEELLEIEDGFPEDGDLFAAGLDSMAVMQLVVLAEEKYGVVLGPADINRENLATAQALAELICRKQS</sequence>
<evidence type="ECO:0000256" key="2">
    <source>
        <dbReference type="ARBA" id="ARBA00022553"/>
    </source>
</evidence>
<dbReference type="InterPro" id="IPR036736">
    <property type="entry name" value="ACP-like_sf"/>
</dbReference>
<keyword evidence="5" id="KW-1185">Reference proteome</keyword>
<feature type="domain" description="Carrier" evidence="3">
    <location>
        <begin position="11"/>
        <end position="87"/>
    </location>
</feature>
<proteinExistence type="predicted"/>
<gene>
    <name evidence="4" type="ORF">JIN85_07320</name>
</gene>
<dbReference type="PROSITE" id="PS00012">
    <property type="entry name" value="PHOSPHOPANTETHEINE"/>
    <property type="match status" value="1"/>
</dbReference>
<reference evidence="4" key="1">
    <citation type="submission" date="2021-01" db="EMBL/GenBank/DDBJ databases">
        <title>Modified the classification status of verrucomicrobia.</title>
        <authorList>
            <person name="Feng X."/>
        </authorList>
    </citation>
    <scope>NUCLEOTIDE SEQUENCE</scope>
    <source>
        <strain evidence="4">KCTC 22041</strain>
    </source>
</reference>
<protein>
    <submittedName>
        <fullName evidence="4">Acyl carrier protein</fullName>
    </submittedName>
</protein>
<keyword evidence="2" id="KW-0597">Phosphoprotein</keyword>
<evidence type="ECO:0000313" key="5">
    <source>
        <dbReference type="Proteomes" id="UP000603141"/>
    </source>
</evidence>
<evidence type="ECO:0000313" key="4">
    <source>
        <dbReference type="EMBL" id="MBK1882218.1"/>
    </source>
</evidence>
<dbReference type="PROSITE" id="PS50075">
    <property type="entry name" value="CARRIER"/>
    <property type="match status" value="1"/>
</dbReference>
<dbReference type="InterPro" id="IPR006162">
    <property type="entry name" value="Ppantetheine_attach_site"/>
</dbReference>
<dbReference type="Pfam" id="PF00550">
    <property type="entry name" value="PP-binding"/>
    <property type="match status" value="1"/>
</dbReference>
<evidence type="ECO:0000256" key="1">
    <source>
        <dbReference type="ARBA" id="ARBA00022450"/>
    </source>
</evidence>
<organism evidence="4 5">
    <name type="scientific">Luteolibacter pohnpeiensis</name>
    <dbReference type="NCBI Taxonomy" id="454153"/>
    <lineage>
        <taxon>Bacteria</taxon>
        <taxon>Pseudomonadati</taxon>
        <taxon>Verrucomicrobiota</taxon>
        <taxon>Verrucomicrobiia</taxon>
        <taxon>Verrucomicrobiales</taxon>
        <taxon>Verrucomicrobiaceae</taxon>
        <taxon>Luteolibacter</taxon>
    </lineage>
</organism>
<dbReference type="Proteomes" id="UP000603141">
    <property type="component" value="Unassembled WGS sequence"/>
</dbReference>
<evidence type="ECO:0000259" key="3">
    <source>
        <dbReference type="PROSITE" id="PS50075"/>
    </source>
</evidence>
<name>A0A934VVX3_9BACT</name>